<feature type="domain" description="CARDB" evidence="3">
    <location>
        <begin position="611"/>
        <end position="690"/>
    </location>
</feature>
<organism evidence="4 5">
    <name type="scientific">Halogranum gelatinilyticum</name>
    <dbReference type="NCBI Taxonomy" id="660521"/>
    <lineage>
        <taxon>Archaea</taxon>
        <taxon>Methanobacteriati</taxon>
        <taxon>Methanobacteriota</taxon>
        <taxon>Stenosarchaea group</taxon>
        <taxon>Halobacteria</taxon>
        <taxon>Halobacteriales</taxon>
        <taxon>Haloferacaceae</taxon>
    </lineage>
</organism>
<feature type="region of interest" description="Disordered" evidence="1">
    <location>
        <begin position="415"/>
        <end position="450"/>
    </location>
</feature>
<name>A0A1G9X869_9EURY</name>
<dbReference type="NCBIfam" id="TIGR04213">
    <property type="entry name" value="PGF_pre_PGF"/>
    <property type="match status" value="1"/>
</dbReference>
<dbReference type="InterPro" id="IPR026453">
    <property type="entry name" value="PGF_pre_PGF"/>
</dbReference>
<evidence type="ECO:0000259" key="3">
    <source>
        <dbReference type="Pfam" id="PF07705"/>
    </source>
</evidence>
<dbReference type="RefSeq" id="WP_089698522.1">
    <property type="nucleotide sequence ID" value="NZ_FNHL01000004.1"/>
</dbReference>
<evidence type="ECO:0000256" key="2">
    <source>
        <dbReference type="SAM" id="Phobius"/>
    </source>
</evidence>
<feature type="compositionally biased region" description="Low complexity" evidence="1">
    <location>
        <begin position="430"/>
        <end position="440"/>
    </location>
</feature>
<dbReference type="InterPro" id="IPR013783">
    <property type="entry name" value="Ig-like_fold"/>
</dbReference>
<accession>A0A1G9X869</accession>
<dbReference type="STRING" id="660521.SAMN04487949_2867"/>
<feature type="transmembrane region" description="Helical" evidence="2">
    <location>
        <begin position="731"/>
        <end position="751"/>
    </location>
</feature>
<dbReference type="OrthoDB" id="103676at2157"/>
<protein>
    <submittedName>
        <fullName evidence="4">PGF-pre-PGF domain-containing protein</fullName>
    </submittedName>
</protein>
<keyword evidence="2" id="KW-0472">Membrane</keyword>
<gene>
    <name evidence="4" type="ORF">SAMN04487949_2867</name>
</gene>
<evidence type="ECO:0000313" key="4">
    <source>
        <dbReference type="EMBL" id="SDM92523.1"/>
    </source>
</evidence>
<dbReference type="EMBL" id="FNHL01000004">
    <property type="protein sequence ID" value="SDM92523.1"/>
    <property type="molecule type" value="Genomic_DNA"/>
</dbReference>
<feature type="region of interest" description="Disordered" evidence="1">
    <location>
        <begin position="702"/>
        <end position="727"/>
    </location>
</feature>
<dbReference type="InterPro" id="IPR011635">
    <property type="entry name" value="CARDB"/>
</dbReference>
<evidence type="ECO:0000313" key="5">
    <source>
        <dbReference type="Proteomes" id="UP000199451"/>
    </source>
</evidence>
<keyword evidence="5" id="KW-1185">Reference proteome</keyword>
<dbReference type="Pfam" id="PF07705">
    <property type="entry name" value="CARDB"/>
    <property type="match status" value="1"/>
</dbReference>
<dbReference type="Proteomes" id="UP000199451">
    <property type="component" value="Unassembled WGS sequence"/>
</dbReference>
<proteinExistence type="predicted"/>
<keyword evidence="2" id="KW-1133">Transmembrane helix</keyword>
<reference evidence="5" key="1">
    <citation type="submission" date="2016-10" db="EMBL/GenBank/DDBJ databases">
        <authorList>
            <person name="Varghese N."/>
            <person name="Submissions S."/>
        </authorList>
    </citation>
    <scope>NUCLEOTIDE SEQUENCE [LARGE SCALE GENOMIC DNA]</scope>
    <source>
        <strain evidence="5">CGMCC 1.10119</strain>
    </source>
</reference>
<dbReference type="AlphaFoldDB" id="A0A1G9X869"/>
<evidence type="ECO:0000256" key="1">
    <source>
        <dbReference type="SAM" id="MobiDB-lite"/>
    </source>
</evidence>
<sequence>MKQQSRRGIGVMLIVIALLLSTVAPVSGSLQSVETNGQAPQALDDSDFFSASDDVQVWDRSAFPLRVSTGNAANAITGPSIDVSTDEIDGASLNKRRVGVYNAGTTLRFSYQSGNIETSDFANADTQLLVARLDPQATTGMGLPDMDMTDLSELTTEDANDEASFALKSSPVSLDGDGENSGFSYTAEESGQYAFFLIQDVDNDNGISIDNVDRDGFGDLEVNNDVRVIGMDGALVQETSSRVRVQDARQRPGQSFTFNIQANLAGENDVRHSVVLYDEGKLQAQRFDITISGEIDRSITSDQVTVEHTVESVNGVANIPADLTDVSEFDDGTFSGTTQASDAIQFAADQANRQSPNTQATDDVVLDASVTAVEDDGSVTVTVETLNDWDTGSYRYIHMAVGDQTNEVSTNTGLVRLARGGGGGDDDNNDNNGNNGNNDAGSGGGGAGPVVDVEKRIKNGRLTISITRVSSGATVTEVVTGANVSNGVGLQQFSFSVSQNVSNAQVNVETLSERPSNVPDTGVPTAAYYDVQLSGFNDTSVSGGAFQFTVNESTLTQLNATSDQVRMYRFSGGEWQELETTYLGNGTYEAQTPGFSYFAVGAAPAQQSGQPNFNIESTSLGTESVAVDETVTVEASVSNNGDAAGTQTVTLTANGDVVDEQDVQLDAGESTTVTFDVSFGEAGTYDLAVNGNGAGSLEVVQQDTGTDEPGDQTSPSEVTPGEGDGDGGSGALVPVLVVFVLLALALVAYYFRDDLQQQLK</sequence>
<dbReference type="Gene3D" id="2.60.40.10">
    <property type="entry name" value="Immunoglobulins"/>
    <property type="match status" value="1"/>
</dbReference>
<keyword evidence="2" id="KW-0812">Transmembrane</keyword>